<dbReference type="HOGENOM" id="CLU_096093_1_0_0"/>
<dbReference type="STRING" id="75906.THERU_04840"/>
<dbReference type="KEGG" id="trd:THERU_04840"/>
<dbReference type="InterPro" id="IPR019613">
    <property type="entry name" value="DUF4198"/>
</dbReference>
<organism evidence="2">
    <name type="scientific">Thermocrinis ruber</name>
    <dbReference type="NCBI Taxonomy" id="75906"/>
    <lineage>
        <taxon>Bacteria</taxon>
        <taxon>Pseudomonadati</taxon>
        <taxon>Aquificota</taxon>
        <taxon>Aquificia</taxon>
        <taxon>Aquificales</taxon>
        <taxon>Aquificaceae</taxon>
        <taxon>Thermocrinis</taxon>
    </lineage>
</organism>
<keyword evidence="2" id="KW-1185">Reference proteome</keyword>
<reference evidence="1 2" key="1">
    <citation type="submission" date="2013-12" db="EMBL/GenBank/DDBJ databases">
        <authorList>
            <consortium name="DOE Joint Genome Institute"/>
            <person name="Eisen J."/>
            <person name="Huntemann M."/>
            <person name="Han J."/>
            <person name="Chen A."/>
            <person name="Kyrpides N."/>
            <person name="Mavromatis K."/>
            <person name="Markowitz V."/>
            <person name="Palaniappan K."/>
            <person name="Ivanova N."/>
            <person name="Schaumberg A."/>
            <person name="Pati A."/>
            <person name="Liolios K."/>
            <person name="Nordberg H.P."/>
            <person name="Cantor M.N."/>
            <person name="Hua S.X."/>
            <person name="Woyke T."/>
        </authorList>
    </citation>
    <scope>NUCLEOTIDE SEQUENCE [LARGE SCALE GENOMIC DNA]</scope>
    <source>
        <strain evidence="1 2">DSM 23557</strain>
    </source>
</reference>
<protein>
    <submittedName>
        <fullName evidence="1">Nickel transporter</fullName>
    </submittedName>
</protein>
<sequence>MKGKLGLFLFSVCLAFSHELWVKREGNSYTLYYGHLNPKEGEEKFIKYKPEDVLRIECFDHFGKSIPLKLERNYPIKFNAQCYAVYAVYSSGYWTKTVYGLTNKPKNETKEPLESWLSYESVKRIDGWTEAFKKPLTDDLEIVPLNNPLTLNVGDKITLVVYQKGKPVKDVPVAYEDKTVGATDEEGKINVRIKHKGMQIIKASVKEKGDGTKADYVVKTTSLVFEVK</sequence>
<dbReference type="Pfam" id="PF10670">
    <property type="entry name" value="DUF4198"/>
    <property type="match status" value="1"/>
</dbReference>
<dbReference type="eggNOG" id="COG5266">
    <property type="taxonomic scope" value="Bacteria"/>
</dbReference>
<dbReference type="EMBL" id="CP007028">
    <property type="protein sequence ID" value="AHE96103.1"/>
    <property type="molecule type" value="Genomic_DNA"/>
</dbReference>
<dbReference type="AlphaFoldDB" id="W0DGD5"/>
<accession>W0DGD5</accession>
<evidence type="ECO:0000313" key="1">
    <source>
        <dbReference type="EMBL" id="AHE96103.1"/>
    </source>
</evidence>
<name>W0DGD5_9AQUI</name>
<evidence type="ECO:0000313" key="2">
    <source>
        <dbReference type="Proteomes" id="UP000018914"/>
    </source>
</evidence>
<gene>
    <name evidence="1" type="ORF">THERU_04840</name>
</gene>
<dbReference type="Proteomes" id="UP000018914">
    <property type="component" value="Chromosome"/>
</dbReference>
<proteinExistence type="predicted"/>